<organism evidence="2 3">
    <name type="scientific">Arthrobacter oryzae</name>
    <dbReference type="NCBI Taxonomy" id="409290"/>
    <lineage>
        <taxon>Bacteria</taxon>
        <taxon>Bacillati</taxon>
        <taxon>Actinomycetota</taxon>
        <taxon>Actinomycetes</taxon>
        <taxon>Micrococcales</taxon>
        <taxon>Micrococcaceae</taxon>
        <taxon>Arthrobacter</taxon>
    </lineage>
</organism>
<dbReference type="Gene3D" id="3.40.50.2000">
    <property type="entry name" value="Glycogen Phosphorylase B"/>
    <property type="match status" value="2"/>
</dbReference>
<dbReference type="EMBL" id="RBIR01000006">
    <property type="protein sequence ID" value="RKR18685.1"/>
    <property type="molecule type" value="Genomic_DNA"/>
</dbReference>
<dbReference type="CDD" id="cd00761">
    <property type="entry name" value="Glyco_tranf_GTA_type"/>
    <property type="match status" value="1"/>
</dbReference>
<dbReference type="InterPro" id="IPR001173">
    <property type="entry name" value="Glyco_trans_2-like"/>
</dbReference>
<dbReference type="SUPFAM" id="SSF53448">
    <property type="entry name" value="Nucleotide-diphospho-sugar transferases"/>
    <property type="match status" value="1"/>
</dbReference>
<evidence type="ECO:0000259" key="1">
    <source>
        <dbReference type="Pfam" id="PF00535"/>
    </source>
</evidence>
<evidence type="ECO:0000313" key="3">
    <source>
        <dbReference type="Proteomes" id="UP000276055"/>
    </source>
</evidence>
<dbReference type="Pfam" id="PF00535">
    <property type="entry name" value="Glycos_transf_2"/>
    <property type="match status" value="1"/>
</dbReference>
<feature type="domain" description="Glycosyltransferase 2-like" evidence="1">
    <location>
        <begin position="4"/>
        <end position="119"/>
    </location>
</feature>
<dbReference type="SUPFAM" id="SSF53756">
    <property type="entry name" value="UDP-Glycosyltransferase/glycogen phosphorylase"/>
    <property type="match status" value="1"/>
</dbReference>
<dbReference type="InterPro" id="IPR029044">
    <property type="entry name" value="Nucleotide-diphossugar_trans"/>
</dbReference>
<evidence type="ECO:0000313" key="2">
    <source>
        <dbReference type="EMBL" id="RKR18685.1"/>
    </source>
</evidence>
<protein>
    <submittedName>
        <fullName evidence="2">Glycosyl transferase family 2</fullName>
    </submittedName>
</protein>
<dbReference type="GO" id="GO:0016758">
    <property type="term" value="F:hexosyltransferase activity"/>
    <property type="evidence" value="ECO:0007669"/>
    <property type="project" value="UniProtKB-ARBA"/>
</dbReference>
<name>A0A495EP02_9MICC</name>
<dbReference type="PANTHER" id="PTHR22916">
    <property type="entry name" value="GLYCOSYLTRANSFERASE"/>
    <property type="match status" value="1"/>
</dbReference>
<dbReference type="Gene3D" id="3.90.550.10">
    <property type="entry name" value="Spore Coat Polysaccharide Biosynthesis Protein SpsA, Chain A"/>
    <property type="match status" value="1"/>
</dbReference>
<dbReference type="Proteomes" id="UP000276055">
    <property type="component" value="Unassembled WGS sequence"/>
</dbReference>
<gene>
    <name evidence="2" type="ORF">C8D78_2886</name>
</gene>
<sequence>MKVSIIVPCYNVETKIDRCFASLEKVGLEFERSEFEVIFVDDGSSDRTVDKIRDRQVHHPQWSIVALDANSGSPSRPRNVGVTAAKGEFVFFLDPDDEVHAGALHAQYCLAVDESADLVRTALELAELGKPNVVVDRVAGFKADAPPVAQISQIVRSQSTTNSTLVRRSLLLDHSIQWPEELHMGEDTIFLLTVLTRARKVSYLDEPGIVYHKTVSVVRSATQQYSARDLASHLTVWEQAEQILSSAGLSYLKLRGAVAVRHAIEQLYKFDSDELPDASLLEFSAFVQRHSIAMQSLKVRPRIRETLEALELGDITRIRQNLRLRLLIAGSDLKFIKAAIPALEVVYDVRIDEWPGHDSHDKERSAELLGWADVIFCEWLLGNAVWYAEHKKTYQKLIVRLHLFELTRDFGLKIRQSAVDCFFSVSAHTAEDMIRTFEVDRTKVRVIPNFIVEDKYAQGVGQDRLFRLGLVGPVPKRKGLLKSLRLLYSLRLQDSRYTLTIYGKRPEELPWVIRDDDERLYYEECDRFIVDHGLSEAVSYAGWVDTSTELANIGFVLSLSDFESFHVAPAEAFAAGNQAMFLPWRGVEFLYPKQYIHEDIYSMRDYILANREEPIFQASGAHGQEYVRHNYSLTSFTRDVSDLIASI</sequence>
<comment type="caution">
    <text evidence="2">The sequence shown here is derived from an EMBL/GenBank/DDBJ whole genome shotgun (WGS) entry which is preliminary data.</text>
</comment>
<dbReference type="AlphaFoldDB" id="A0A495EP02"/>
<reference evidence="2 3" key="1">
    <citation type="submission" date="2018-10" db="EMBL/GenBank/DDBJ databases">
        <title>Genomic Encyclopedia of Type Strains, Phase IV (KMG-IV): sequencing the most valuable type-strain genomes for metagenomic binning, comparative biology and taxonomic classification.</title>
        <authorList>
            <person name="Goeker M."/>
        </authorList>
    </citation>
    <scope>NUCLEOTIDE SEQUENCE [LARGE SCALE GENOMIC DNA]</scope>
    <source>
        <strain evidence="2 3">DSM 25586</strain>
    </source>
</reference>
<accession>A0A495EP02</accession>
<keyword evidence="2" id="KW-0808">Transferase</keyword>
<dbReference type="PANTHER" id="PTHR22916:SF3">
    <property type="entry name" value="UDP-GLCNAC:BETAGAL BETA-1,3-N-ACETYLGLUCOSAMINYLTRANSFERASE-LIKE PROTEIN 1"/>
    <property type="match status" value="1"/>
</dbReference>
<proteinExistence type="predicted"/>